<dbReference type="PANTHER" id="PTHR46704:SF1">
    <property type="entry name" value="TELOMERE LENGTH REGULATION PROTEIN TEL2 HOMOLOG"/>
    <property type="match status" value="1"/>
</dbReference>
<dbReference type="EMBL" id="KQ978118">
    <property type="protein sequence ID" value="KYM96907.1"/>
    <property type="molecule type" value="Genomic_DNA"/>
</dbReference>
<keyword evidence="2" id="KW-1185">Reference proteome</keyword>
<evidence type="ECO:0008006" key="3">
    <source>
        <dbReference type="Google" id="ProtNLM"/>
    </source>
</evidence>
<proteinExistence type="predicted"/>
<sequence>MGFSASYSEVTMFENSLIQVDERKILENSFSQFVFDNADFNTNTLDGRGTFHAMGGIQCVTPSVGIEKFQHITRILGSKSAAKIAERGTISVLNFQKHASAGLETIKVANLDALFEVAKNILPTVPQFIWQYAKWKCVIDTPGWNGFMEQVTSDLPYVTSKIICLPFVNAPPSEYHTIYTSLVEAKNRCQRSKQVSCFVTFDQPLYWKACDIVAAADSTCDLENVIVRLGGFHLLMSFMGAVGFLMSGSGIEELFQLIYAENCVAKILAGHAYSRAVRAHILTHLALSKIILDSIDFTDAELDVLDDLCKVIERSSVLTATNVEEIQEIMRKFNNELKTLKSRSPTARLWVQYYEMITLMKNFIQAERSGDWELHLTTIQKMIPYFHASGHFLYAKSAHLTDKFWSGIMSDMTIEQCLMRAMKTRGGLTQGRGMSDSSIASWTLGMLSLVTVCEEIEAFASIMSETTEQHVDMRPTRVTRDNADVEKLSFWLDAHNPFPEGDNLMSIGTGIIGNELINCHRADEIGSQMMRNIEGKTFSSVSFKRKDKVQPLSIINSSITVESTQISIDPLLLFQRMCITKHSDSDMKNFLAFDLAPFPLPLFTVKGMRKGTKSSLYSAFTPLKDVQFGVNHAEIIDGGFLLHKVVWGTVTTFKQICCKYVKYVQDHFGSNVCVVFDGYTTDLSVAGTKSCERLRRLRKLRCADFVFDENTIPTVAQDKFLSNESNKKNFVIMLKTFLQNSKIEFLQAFEDADVLIVTTAIDKLSTYDSAEIIEEDIDLLVLLTGLAPNSTNIFFRKPCKGKIQEAVYGPQSLKYSNSVRENIFFLHAFSGCDTTSSLFNIGKTKFITAIKNHSQLQSAVELFKLKNVATEMLISTGELFLIAVYGGSKEESSLNSLRYKHFVKAASKNKFNLAVLPPTESSARQHILRTYHQVQTWLGNYKDPEEWGWRQTYAGLQPIQTTDQPAPPQLLRLISCKCKENCSGACGCRKAGIKCSTICYHCSGQMCTNGVTTVEISNDEFEETWDINDDVQENTQAGTEDYALDEENVIGLDTNDDYQPHEKRQRL</sequence>
<dbReference type="PANTHER" id="PTHR46704">
    <property type="entry name" value="CXC DOMAIN-CONTAINING PROTEIN-RELATED"/>
    <property type="match status" value="1"/>
</dbReference>
<dbReference type="Proteomes" id="UP000078542">
    <property type="component" value="Unassembled WGS sequence"/>
</dbReference>
<accession>A0A151IB87</accession>
<organism evidence="1 2">
    <name type="scientific">Cyphomyrmex costatus</name>
    <dbReference type="NCBI Taxonomy" id="456900"/>
    <lineage>
        <taxon>Eukaryota</taxon>
        <taxon>Metazoa</taxon>
        <taxon>Ecdysozoa</taxon>
        <taxon>Arthropoda</taxon>
        <taxon>Hexapoda</taxon>
        <taxon>Insecta</taxon>
        <taxon>Pterygota</taxon>
        <taxon>Neoptera</taxon>
        <taxon>Endopterygota</taxon>
        <taxon>Hymenoptera</taxon>
        <taxon>Apocrita</taxon>
        <taxon>Aculeata</taxon>
        <taxon>Formicoidea</taxon>
        <taxon>Formicidae</taxon>
        <taxon>Myrmicinae</taxon>
        <taxon>Cyphomyrmex</taxon>
    </lineage>
</organism>
<evidence type="ECO:0000313" key="2">
    <source>
        <dbReference type="Proteomes" id="UP000078542"/>
    </source>
</evidence>
<evidence type="ECO:0000313" key="1">
    <source>
        <dbReference type="EMBL" id="KYM96907.1"/>
    </source>
</evidence>
<gene>
    <name evidence="1" type="ORF">ALC62_12417</name>
</gene>
<reference evidence="1 2" key="1">
    <citation type="submission" date="2016-03" db="EMBL/GenBank/DDBJ databases">
        <title>Cyphomyrmex costatus WGS genome.</title>
        <authorList>
            <person name="Nygaard S."/>
            <person name="Hu H."/>
            <person name="Boomsma J."/>
            <person name="Zhang G."/>
        </authorList>
    </citation>
    <scope>NUCLEOTIDE SEQUENCE [LARGE SCALE GENOMIC DNA]</scope>
    <source>
        <strain evidence="1">MS0001</strain>
        <tissue evidence="1">Whole body</tissue>
    </source>
</reference>
<name>A0A151IB87_9HYME</name>
<dbReference type="AlphaFoldDB" id="A0A151IB87"/>
<protein>
    <recommendedName>
        <fullName evidence="3">Tesmin/TSO1-like CXC domain-containing protein</fullName>
    </recommendedName>
</protein>